<name>B1TGP5_9BURK</name>
<reference evidence="1 2" key="1">
    <citation type="submission" date="2008-03" db="EMBL/GenBank/DDBJ databases">
        <title>Sequencing of the draft genome and assembly of Burkholderia ambifaria MEX-5.</title>
        <authorList>
            <consortium name="US DOE Joint Genome Institute (JGI-PGF)"/>
            <person name="Copeland A."/>
            <person name="Lucas S."/>
            <person name="Lapidus A."/>
            <person name="Glavina del Rio T."/>
            <person name="Dalin E."/>
            <person name="Tice H."/>
            <person name="Bruce D."/>
            <person name="Goodwin L."/>
            <person name="Pitluck S."/>
            <person name="Larimer F."/>
            <person name="Land M.L."/>
            <person name="Hauser L."/>
            <person name="Tiedje J."/>
            <person name="Richardson P."/>
        </authorList>
    </citation>
    <scope>NUCLEOTIDE SEQUENCE [LARGE SCALE GENOMIC DNA]</scope>
    <source>
        <strain evidence="1 2">MEX-5</strain>
    </source>
</reference>
<gene>
    <name evidence="1" type="ORF">BamMEX5DRAFT_6961</name>
</gene>
<dbReference type="Proteomes" id="UP000004814">
    <property type="component" value="Unassembled WGS sequence"/>
</dbReference>
<organism evidence="1 2">
    <name type="scientific">Burkholderia ambifaria MEX-5</name>
    <dbReference type="NCBI Taxonomy" id="396597"/>
    <lineage>
        <taxon>Bacteria</taxon>
        <taxon>Pseudomonadati</taxon>
        <taxon>Pseudomonadota</taxon>
        <taxon>Betaproteobacteria</taxon>
        <taxon>Burkholderiales</taxon>
        <taxon>Burkholderiaceae</taxon>
        <taxon>Burkholderia</taxon>
        <taxon>Burkholderia cepacia complex</taxon>
    </lineage>
</organism>
<dbReference type="EMBL" id="ABLK01000535">
    <property type="protein sequence ID" value="EDT37257.1"/>
    <property type="molecule type" value="Genomic_DNA"/>
</dbReference>
<protein>
    <submittedName>
        <fullName evidence="1">Uncharacterized protein</fullName>
    </submittedName>
</protein>
<evidence type="ECO:0000313" key="2">
    <source>
        <dbReference type="Proteomes" id="UP000004814"/>
    </source>
</evidence>
<evidence type="ECO:0000313" key="1">
    <source>
        <dbReference type="EMBL" id="EDT37257.1"/>
    </source>
</evidence>
<accession>B1TGP5</accession>
<dbReference type="AlphaFoldDB" id="B1TGP5"/>
<sequence>MLRGHSHTAVTIAQPATATQTSVGERASIAANTAVASSASTNGTQLSSGIFRIALGVAASGVTASASRPSASR</sequence>
<comment type="caution">
    <text evidence="1">The sequence shown here is derived from an EMBL/GenBank/DDBJ whole genome shotgun (WGS) entry which is preliminary data.</text>
</comment>
<proteinExistence type="predicted"/>